<dbReference type="EMBL" id="FOAP01000021">
    <property type="protein sequence ID" value="SEM68172.1"/>
    <property type="molecule type" value="Genomic_DNA"/>
</dbReference>
<dbReference type="Proteomes" id="UP000182719">
    <property type="component" value="Unassembled WGS sequence"/>
</dbReference>
<evidence type="ECO:0000313" key="1">
    <source>
        <dbReference type="EMBL" id="SEM68172.1"/>
    </source>
</evidence>
<reference evidence="2" key="1">
    <citation type="submission" date="2016-10" db="EMBL/GenBank/DDBJ databases">
        <authorList>
            <person name="Varghese N."/>
            <person name="Submissions S."/>
        </authorList>
    </citation>
    <scope>NUCLEOTIDE SEQUENCE [LARGE SCALE GENOMIC DNA]</scope>
    <source>
        <strain evidence="2">DSM 17044</strain>
    </source>
</reference>
<dbReference type="AlphaFoldDB" id="A0A1H8ABB2"/>
<name>A0A1H8ABB2_STIAU</name>
<keyword evidence="2" id="KW-1185">Reference proteome</keyword>
<evidence type="ECO:0000313" key="2">
    <source>
        <dbReference type="Proteomes" id="UP000182719"/>
    </source>
</evidence>
<accession>A0A1H8ABB2</accession>
<organism evidence="1 2">
    <name type="scientific">Stigmatella aurantiaca</name>
    <dbReference type="NCBI Taxonomy" id="41"/>
    <lineage>
        <taxon>Bacteria</taxon>
        <taxon>Pseudomonadati</taxon>
        <taxon>Myxococcota</taxon>
        <taxon>Myxococcia</taxon>
        <taxon>Myxococcales</taxon>
        <taxon>Cystobacterineae</taxon>
        <taxon>Archangiaceae</taxon>
        <taxon>Stigmatella</taxon>
    </lineage>
</organism>
<sequence>MGRMHMARTELSRVGEVALLWLLTRPEGKGSRTDLSRALKSFVEHRWSTGEWNTRLEETLATLEAGGLLHQTPRKGLHLTDDGRQRAVEALGVERAPKGLTWKQLRLKYLTAKSLGLPPSASNVSRLGTPDGLRAILVQKQSGLGEPGTRSLAQVRDALCWKQLGVDSDKPFTLSAVQSFLLGKVLQATREVSPAQALEQLAARSVGARRMGAESLRLAALQSWLVAATETAPLPAPEPDAPVPPAGEEALSSFAERVLHTARTATSGRFGDDRVFISHIWRAMKDPGLDEQAFKNRLIEANQKRLLSLSRADMVELMDPADVAASETRYLGATFHFIAL</sequence>
<gene>
    <name evidence="1" type="ORF">SAMN05444354_1216</name>
</gene>
<proteinExistence type="predicted"/>
<protein>
    <submittedName>
        <fullName evidence="1">Uncharacterized protein</fullName>
    </submittedName>
</protein>